<name>A0ABQ9J6A1_9CUCU</name>
<feature type="region of interest" description="Disordered" evidence="5">
    <location>
        <begin position="652"/>
        <end position="696"/>
    </location>
</feature>
<sequence>MCNTYILSRYSVGGYGAGNVMNSGDSGYGSGNALSTAAMVAAATATATATASVVALQDNGQFNNQQYSQSYQQRMMPVNGMNGMNPMNSMQNMNMGGMHNNMMGNMAGSMGPKMGMQGPGPTSNSMYPRRMTPYPSPAMHMSQKRTSQQNYPSACPTINPNMNPSMNPNMNPNINPTMNPNFNPNGQYPAYATRQPSFNQYPTQQTLGPTGGFGPGPGNMVPVGNPRQLRQATPPYTNQGQYFSNGSMSQFPSNNSSQYNINGASGQYVSNASSHQFQQDVAMRNNMNYQHSPIPGNPTPPLTPASSMPPYISPNPDVKPNFSDLKPPMPTQKDDELRLTFPVRDGIILPPFRLEHNLAVSNHVFQLKPTVHQTLMWRQDLELQLKCFHHEDRQMNTNWPASVQVSVNATPLIIDRGENKTLHKPLYLKDVCQPGRNTIQITVSACCCSHLFVLQLVHRPSVRSVLQGLLKKRLLTADHCITKIKRNFSNTGAGPNMDRDREAVEQTALKVSLKCPITFKKITLPARGHECKHIQCFDLESYLQLNCERGSWRCPVCNKPAQLEGLEIDQYMWGILNTLSTSDVEEVTIDSSANWRAAKGNLPGIKMEDENNDSCGAKRNKAMSPGSMQLPTMNNWDMQAMSPYLPPDMNSIASGSMMNGPPSYNNSRNSMNDMSSYPGSNEYLSGNGPLSHLSESVNSLDPLNAMEKSLNEQGRRIRPAGGTGPPSVPPSTGDIHNNSTSSNGSNTNNSNNADSSVPEIPSDLNFDPAAVIDGEGTGQEALNCRPDGTAILSGPPDLNTPPSSGSSSGHANTSTNDDILALFE</sequence>
<feature type="compositionally biased region" description="Low complexity" evidence="5">
    <location>
        <begin position="730"/>
        <end position="756"/>
    </location>
</feature>
<feature type="compositionally biased region" description="Low complexity" evidence="5">
    <location>
        <begin position="663"/>
        <end position="677"/>
    </location>
</feature>
<dbReference type="PANTHER" id="PTHR10782:SF4">
    <property type="entry name" value="TONALLI, ISOFORM E"/>
    <property type="match status" value="1"/>
</dbReference>
<evidence type="ECO:0000256" key="5">
    <source>
        <dbReference type="SAM" id="MobiDB-lite"/>
    </source>
</evidence>
<dbReference type="Proteomes" id="UP001162164">
    <property type="component" value="Unassembled WGS sequence"/>
</dbReference>
<dbReference type="PANTHER" id="PTHR10782">
    <property type="entry name" value="ZINC FINGER MIZ DOMAIN-CONTAINING PROTEIN"/>
    <property type="match status" value="1"/>
</dbReference>
<protein>
    <recommendedName>
        <fullName evidence="6">SP-RING-type domain-containing protein</fullName>
    </recommendedName>
</protein>
<evidence type="ECO:0000313" key="7">
    <source>
        <dbReference type="EMBL" id="KAJ8973660.1"/>
    </source>
</evidence>
<organism evidence="7 8">
    <name type="scientific">Molorchus minor</name>
    <dbReference type="NCBI Taxonomy" id="1323400"/>
    <lineage>
        <taxon>Eukaryota</taxon>
        <taxon>Metazoa</taxon>
        <taxon>Ecdysozoa</taxon>
        <taxon>Arthropoda</taxon>
        <taxon>Hexapoda</taxon>
        <taxon>Insecta</taxon>
        <taxon>Pterygota</taxon>
        <taxon>Neoptera</taxon>
        <taxon>Endopterygota</taxon>
        <taxon>Coleoptera</taxon>
        <taxon>Polyphaga</taxon>
        <taxon>Cucujiformia</taxon>
        <taxon>Chrysomeloidea</taxon>
        <taxon>Cerambycidae</taxon>
        <taxon>Lamiinae</taxon>
        <taxon>Monochamini</taxon>
        <taxon>Molorchus</taxon>
    </lineage>
</organism>
<feature type="region of interest" description="Disordered" evidence="5">
    <location>
        <begin position="715"/>
        <end position="824"/>
    </location>
</feature>
<feature type="domain" description="SP-RING-type" evidence="6">
    <location>
        <begin position="500"/>
        <end position="581"/>
    </location>
</feature>
<reference evidence="7" key="1">
    <citation type="journal article" date="2023" name="Insect Mol. Biol.">
        <title>Genome sequencing provides insights into the evolution of gene families encoding plant cell wall-degrading enzymes in longhorned beetles.</title>
        <authorList>
            <person name="Shin N.R."/>
            <person name="Okamura Y."/>
            <person name="Kirsch R."/>
            <person name="Pauchet Y."/>
        </authorList>
    </citation>
    <scope>NUCLEOTIDE SEQUENCE</scope>
    <source>
        <strain evidence="7">MMC_N1</strain>
    </source>
</reference>
<evidence type="ECO:0000313" key="8">
    <source>
        <dbReference type="Proteomes" id="UP001162164"/>
    </source>
</evidence>
<accession>A0ABQ9J6A1</accession>
<evidence type="ECO:0000256" key="2">
    <source>
        <dbReference type="ARBA" id="ARBA00022771"/>
    </source>
</evidence>
<comment type="caution">
    <text evidence="7">The sequence shown here is derived from an EMBL/GenBank/DDBJ whole genome shotgun (WGS) entry which is preliminary data.</text>
</comment>
<evidence type="ECO:0000256" key="4">
    <source>
        <dbReference type="PROSITE-ProRule" id="PRU00452"/>
    </source>
</evidence>
<dbReference type="EMBL" id="JAPWTJ010001137">
    <property type="protein sequence ID" value="KAJ8973660.1"/>
    <property type="molecule type" value="Genomic_DNA"/>
</dbReference>
<dbReference type="Pfam" id="PF02891">
    <property type="entry name" value="zf-MIZ"/>
    <property type="match status" value="1"/>
</dbReference>
<keyword evidence="2 4" id="KW-0863">Zinc-finger</keyword>
<evidence type="ECO:0000259" key="6">
    <source>
        <dbReference type="PROSITE" id="PS51044"/>
    </source>
</evidence>
<feature type="region of interest" description="Disordered" evidence="5">
    <location>
        <begin position="604"/>
        <end position="627"/>
    </location>
</feature>
<dbReference type="PROSITE" id="PS51044">
    <property type="entry name" value="ZF_SP_RING"/>
    <property type="match status" value="1"/>
</dbReference>
<dbReference type="Pfam" id="PF25527">
    <property type="entry name" value="GBD-like_ZMIZ1_ZMIZ2"/>
    <property type="match status" value="1"/>
</dbReference>
<proteinExistence type="predicted"/>
<keyword evidence="3" id="KW-0862">Zinc</keyword>
<evidence type="ECO:0000256" key="3">
    <source>
        <dbReference type="ARBA" id="ARBA00022833"/>
    </source>
</evidence>
<evidence type="ECO:0000256" key="1">
    <source>
        <dbReference type="ARBA" id="ARBA00022723"/>
    </source>
</evidence>
<keyword evidence="1" id="KW-0479">Metal-binding</keyword>
<dbReference type="Gene3D" id="3.30.40.10">
    <property type="entry name" value="Zinc/RING finger domain, C3HC4 (zinc finger)"/>
    <property type="match status" value="1"/>
</dbReference>
<dbReference type="InterPro" id="IPR013083">
    <property type="entry name" value="Znf_RING/FYVE/PHD"/>
</dbReference>
<dbReference type="InterPro" id="IPR004181">
    <property type="entry name" value="Znf_MIZ"/>
</dbReference>
<keyword evidence="8" id="KW-1185">Reference proteome</keyword>
<gene>
    <name evidence="7" type="ORF">NQ317_011952</name>
</gene>
<dbReference type="InterPro" id="IPR057847">
    <property type="entry name" value="ZMIZ1/ZMIZ2_GBD-like"/>
</dbReference>